<evidence type="ECO:0000313" key="1">
    <source>
        <dbReference type="EMBL" id="QQP42397.1"/>
    </source>
</evidence>
<dbReference type="AlphaFoldDB" id="A0A7T8H306"/>
<gene>
    <name evidence="1" type="ORF">FKW44_017045</name>
</gene>
<reference evidence="2" key="1">
    <citation type="submission" date="2021-01" db="EMBL/GenBank/DDBJ databases">
        <title>Caligus Genome Assembly.</title>
        <authorList>
            <person name="Gallardo-Escarate C."/>
        </authorList>
    </citation>
    <scope>NUCLEOTIDE SEQUENCE [LARGE SCALE GENOMIC DNA]</scope>
</reference>
<name>A0A7T8H306_CALRO</name>
<dbReference type="EMBL" id="CP045900">
    <property type="protein sequence ID" value="QQP42397.1"/>
    <property type="molecule type" value="Genomic_DNA"/>
</dbReference>
<protein>
    <submittedName>
        <fullName evidence="1">Uncharacterized protein</fullName>
    </submittedName>
</protein>
<organism evidence="1 2">
    <name type="scientific">Caligus rogercresseyi</name>
    <name type="common">Sea louse</name>
    <dbReference type="NCBI Taxonomy" id="217165"/>
    <lineage>
        <taxon>Eukaryota</taxon>
        <taxon>Metazoa</taxon>
        <taxon>Ecdysozoa</taxon>
        <taxon>Arthropoda</taxon>
        <taxon>Crustacea</taxon>
        <taxon>Multicrustacea</taxon>
        <taxon>Hexanauplia</taxon>
        <taxon>Copepoda</taxon>
        <taxon>Siphonostomatoida</taxon>
        <taxon>Caligidae</taxon>
        <taxon>Caligus</taxon>
    </lineage>
</organism>
<keyword evidence="2" id="KW-1185">Reference proteome</keyword>
<sequence length="63" mass="7063">MEVSDPLMEVVKGMTHPAPLVAMDFILDTMDHPEEVKMDPRAFPLAIRFEGHDVSLAKIDLSK</sequence>
<accession>A0A7T8H306</accession>
<dbReference type="Proteomes" id="UP000595437">
    <property type="component" value="Chromosome 11"/>
</dbReference>
<evidence type="ECO:0000313" key="2">
    <source>
        <dbReference type="Proteomes" id="UP000595437"/>
    </source>
</evidence>
<proteinExistence type="predicted"/>